<gene>
    <name evidence="2" type="ORF">CRG98_046294</name>
</gene>
<dbReference type="Pfam" id="PF14223">
    <property type="entry name" value="Retrotran_gag_2"/>
    <property type="match status" value="1"/>
</dbReference>
<protein>
    <recommendedName>
        <fullName evidence="1">Reverse transcriptase Ty1/copia-type domain-containing protein</fullName>
    </recommendedName>
</protein>
<dbReference type="InterPro" id="IPR013103">
    <property type="entry name" value="RVT_2"/>
</dbReference>
<dbReference type="Proteomes" id="UP000233551">
    <property type="component" value="Unassembled WGS sequence"/>
</dbReference>
<name>A0A2I0HNL7_PUNGR</name>
<dbReference type="EMBL" id="PGOL01006747">
    <property type="protein sequence ID" value="PKI33319.1"/>
    <property type="molecule type" value="Genomic_DNA"/>
</dbReference>
<dbReference type="Pfam" id="PF07727">
    <property type="entry name" value="RVT_2"/>
    <property type="match status" value="1"/>
</dbReference>
<reference evidence="2 3" key="1">
    <citation type="submission" date="2017-11" db="EMBL/GenBank/DDBJ databases">
        <title>De-novo sequencing of pomegranate (Punica granatum L.) genome.</title>
        <authorList>
            <person name="Akparov Z."/>
            <person name="Amiraslanov A."/>
            <person name="Hajiyeva S."/>
            <person name="Abbasov M."/>
            <person name="Kaur K."/>
            <person name="Hamwieh A."/>
            <person name="Solovyev V."/>
            <person name="Salamov A."/>
            <person name="Braich B."/>
            <person name="Kosarev P."/>
            <person name="Mahmoud A."/>
            <person name="Hajiyev E."/>
            <person name="Babayeva S."/>
            <person name="Izzatullayeva V."/>
            <person name="Mammadov A."/>
            <person name="Mammadov A."/>
            <person name="Sharifova S."/>
            <person name="Ojaghi J."/>
            <person name="Eynullazada K."/>
            <person name="Bayramov B."/>
            <person name="Abdulazimova A."/>
            <person name="Shahmuradov I."/>
        </authorList>
    </citation>
    <scope>NUCLEOTIDE SEQUENCE [LARGE SCALE GENOMIC DNA]</scope>
    <source>
        <strain evidence="3">cv. AG2017</strain>
        <tissue evidence="2">Leaf</tissue>
    </source>
</reference>
<feature type="domain" description="Reverse transcriptase Ty1/copia-type" evidence="1">
    <location>
        <begin position="234"/>
        <end position="307"/>
    </location>
</feature>
<dbReference type="STRING" id="22663.A0A2I0HNL7"/>
<comment type="caution">
    <text evidence="2">The sequence shown here is derived from an EMBL/GenBank/DDBJ whole genome shotgun (WGS) entry which is preliminary data.</text>
</comment>
<proteinExistence type="predicted"/>
<evidence type="ECO:0000313" key="3">
    <source>
        <dbReference type="Proteomes" id="UP000233551"/>
    </source>
</evidence>
<keyword evidence="3" id="KW-1185">Reference proteome</keyword>
<evidence type="ECO:0000259" key="1">
    <source>
        <dbReference type="Pfam" id="PF07727"/>
    </source>
</evidence>
<evidence type="ECO:0000313" key="2">
    <source>
        <dbReference type="EMBL" id="PKI33319.1"/>
    </source>
</evidence>
<organism evidence="2 3">
    <name type="scientific">Punica granatum</name>
    <name type="common">Pomegranate</name>
    <dbReference type="NCBI Taxonomy" id="22663"/>
    <lineage>
        <taxon>Eukaryota</taxon>
        <taxon>Viridiplantae</taxon>
        <taxon>Streptophyta</taxon>
        <taxon>Embryophyta</taxon>
        <taxon>Tracheophyta</taxon>
        <taxon>Spermatophyta</taxon>
        <taxon>Magnoliopsida</taxon>
        <taxon>eudicotyledons</taxon>
        <taxon>Gunneridae</taxon>
        <taxon>Pentapetalae</taxon>
        <taxon>rosids</taxon>
        <taxon>malvids</taxon>
        <taxon>Myrtales</taxon>
        <taxon>Lythraceae</taxon>
        <taxon>Punica</taxon>
    </lineage>
</organism>
<sequence>MEESMGSMFKLNATNYSIWKSQMEDLLFCRDLYDPIEGDSAKPKDKDDKAWERTNRKIIGLIWQWIDNSSYHHVAQETNAKVLWDKLTNLYARKTPQNKAFLVKKLVHLRYQDGGSLPWDPDSRKIIRSRDVVFFEDQIIEDLQKLEKAEVSSPHEISIPIPVDVEHRVEEVPAEDEEIMTEGEIPQVNDDVTEDNTGSQLQLESADNLPRRSVRHKEYWLKVMNEEMNSLSENHTYDLVKLSQGKRALKNKWVYRLKTENSRPRYKARLVVKVFNQKKGVNFEEIFLPVIKMSSIRVVIALAASLNLEIE</sequence>
<accession>A0A2I0HNL7</accession>
<dbReference type="AlphaFoldDB" id="A0A2I0HNL7"/>